<dbReference type="EMBL" id="QLLI01000002">
    <property type="protein sequence ID" value="RAJ00633.1"/>
    <property type="molecule type" value="Genomic_DNA"/>
</dbReference>
<evidence type="ECO:0000313" key="2">
    <source>
        <dbReference type="Proteomes" id="UP000248827"/>
    </source>
</evidence>
<keyword evidence="2" id="KW-1185">Reference proteome</keyword>
<sequence>MEQSRCIEIKMRIKIKIKIKIKMVKSLRNVGSYRFSYEPNISVRLLLLINLLILKQSRLSHRGEELMELLNV</sequence>
<proteinExistence type="predicted"/>
<reference evidence="1 2" key="1">
    <citation type="submission" date="2018-06" db="EMBL/GenBank/DDBJ databases">
        <title>Freshwater and sediment microbial communities from various areas in North America, analyzing microbe dynamics in response to fracking.</title>
        <authorList>
            <person name="Lamendella R."/>
        </authorList>
    </citation>
    <scope>NUCLEOTIDE SEQUENCE [LARGE SCALE GENOMIC DNA]</scope>
    <source>
        <strain evidence="1 2">NG-13</strain>
    </source>
</reference>
<accession>A0ABX9BPD4</accession>
<dbReference type="Proteomes" id="UP000248827">
    <property type="component" value="Unassembled WGS sequence"/>
</dbReference>
<organism evidence="1 2">
    <name type="scientific">Paenibacillus pabuli</name>
    <dbReference type="NCBI Taxonomy" id="1472"/>
    <lineage>
        <taxon>Bacteria</taxon>
        <taxon>Bacillati</taxon>
        <taxon>Bacillota</taxon>
        <taxon>Bacilli</taxon>
        <taxon>Bacillales</taxon>
        <taxon>Paenibacillaceae</taxon>
        <taxon>Paenibacillus</taxon>
    </lineage>
</organism>
<evidence type="ECO:0000313" key="1">
    <source>
        <dbReference type="EMBL" id="RAJ00633.1"/>
    </source>
</evidence>
<protein>
    <submittedName>
        <fullName evidence="1">Uncharacterized protein</fullName>
    </submittedName>
</protein>
<name>A0ABX9BPD4_9BACL</name>
<gene>
    <name evidence="1" type="ORF">DET54_102120</name>
</gene>
<comment type="caution">
    <text evidence="1">The sequence shown here is derived from an EMBL/GenBank/DDBJ whole genome shotgun (WGS) entry which is preliminary data.</text>
</comment>